<gene>
    <name evidence="1" type="ORF">CW740_07580</name>
</gene>
<accession>A0A2K9AJJ0</accession>
<organism evidence="1 2">
    <name type="scientific">Kangiella profundi</name>
    <dbReference type="NCBI Taxonomy" id="1561924"/>
    <lineage>
        <taxon>Bacteria</taxon>
        <taxon>Pseudomonadati</taxon>
        <taxon>Pseudomonadota</taxon>
        <taxon>Gammaproteobacteria</taxon>
        <taxon>Kangiellales</taxon>
        <taxon>Kangiellaceae</taxon>
        <taxon>Kangiella</taxon>
    </lineage>
</organism>
<dbReference type="Proteomes" id="UP000232693">
    <property type="component" value="Chromosome"/>
</dbReference>
<dbReference type="RefSeq" id="WP_106646946.1">
    <property type="nucleotide sequence ID" value="NZ_BMGO01000001.1"/>
</dbReference>
<dbReference type="KEGG" id="kpd:CW740_07580"/>
<dbReference type="InterPro" id="IPR008972">
    <property type="entry name" value="Cupredoxin"/>
</dbReference>
<protein>
    <submittedName>
        <fullName evidence="1">Uncharacterized protein</fullName>
    </submittedName>
</protein>
<proteinExistence type="predicted"/>
<dbReference type="SUPFAM" id="SSF49503">
    <property type="entry name" value="Cupredoxins"/>
    <property type="match status" value="1"/>
</dbReference>
<evidence type="ECO:0000313" key="2">
    <source>
        <dbReference type="Proteomes" id="UP000232693"/>
    </source>
</evidence>
<dbReference type="EMBL" id="CP025120">
    <property type="protein sequence ID" value="AUD79114.1"/>
    <property type="molecule type" value="Genomic_DNA"/>
</dbReference>
<sequence length="330" mass="36448">MSFSKSLFLTLILVSLTLALAGCEQDTKPDEQKLETEAKAEVIDKAISRKQADVEKVHPGVIDVTTTDFRIEAPSEIKKGWTTFRFSNVGKQVHFVAMYRLVDGKTIDDQLAEVAPVFDPLMKGLRSGELTKADIGPFFAENVPEWGLQMTWVGGAGLLAPGNTTQSSFYIDQAGTYLLECYVKAPDGQWHTLMGMLQQVNVTDEMNEANEPSANYEVTVSNVGVAAPETVPAGKHTFRVIMQEDPQGFMPYDLNLARIDDSTDMDKLAFWMDWTNVGGLRAPAPVEFLGGLEHMRATNHGYVTVDLTPGKYVWISEINAANTQKTFTVE</sequence>
<dbReference type="AlphaFoldDB" id="A0A2K9AJJ0"/>
<keyword evidence="2" id="KW-1185">Reference proteome</keyword>
<reference evidence="1 2" key="1">
    <citation type="submission" date="2017-12" db="EMBL/GenBank/DDBJ databases">
        <title>Kangiella profundi FT102 completed genome.</title>
        <authorList>
            <person name="Xu J."/>
            <person name="Wang J."/>
            <person name="Lu Y."/>
        </authorList>
    </citation>
    <scope>NUCLEOTIDE SEQUENCE [LARGE SCALE GENOMIC DNA]</scope>
    <source>
        <strain evidence="1 2">FT102</strain>
    </source>
</reference>
<dbReference type="PROSITE" id="PS51257">
    <property type="entry name" value="PROKAR_LIPOPROTEIN"/>
    <property type="match status" value="1"/>
</dbReference>
<dbReference type="OrthoDB" id="6397737at2"/>
<evidence type="ECO:0000313" key="1">
    <source>
        <dbReference type="EMBL" id="AUD79114.1"/>
    </source>
</evidence>
<name>A0A2K9AJJ0_9GAMM</name>